<keyword evidence="2" id="KW-1185">Reference proteome</keyword>
<organism evidence="1 2">
    <name type="scientific">Mycena alexandri</name>
    <dbReference type="NCBI Taxonomy" id="1745969"/>
    <lineage>
        <taxon>Eukaryota</taxon>
        <taxon>Fungi</taxon>
        <taxon>Dikarya</taxon>
        <taxon>Basidiomycota</taxon>
        <taxon>Agaricomycotina</taxon>
        <taxon>Agaricomycetes</taxon>
        <taxon>Agaricomycetidae</taxon>
        <taxon>Agaricales</taxon>
        <taxon>Marasmiineae</taxon>
        <taxon>Mycenaceae</taxon>
        <taxon>Mycena</taxon>
    </lineage>
</organism>
<comment type="caution">
    <text evidence="1">The sequence shown here is derived from an EMBL/GenBank/DDBJ whole genome shotgun (WGS) entry which is preliminary data.</text>
</comment>
<accession>A0AAD6SZM0</accession>
<protein>
    <submittedName>
        <fullName evidence="1">Uncharacterized protein</fullName>
    </submittedName>
</protein>
<proteinExistence type="predicted"/>
<dbReference type="EMBL" id="JARJCM010000042">
    <property type="protein sequence ID" value="KAJ7036599.1"/>
    <property type="molecule type" value="Genomic_DNA"/>
</dbReference>
<name>A0AAD6SZM0_9AGAR</name>
<dbReference type="Proteomes" id="UP001218188">
    <property type="component" value="Unassembled WGS sequence"/>
</dbReference>
<evidence type="ECO:0000313" key="2">
    <source>
        <dbReference type="Proteomes" id="UP001218188"/>
    </source>
</evidence>
<sequence>MWARGSRGWRCLIWIWAGFWFETWWQSRVRRGDVRWRCRLESSRRGGACRVDGGVRRMRWALARVKGSRGWRGQ</sequence>
<evidence type="ECO:0000313" key="1">
    <source>
        <dbReference type="EMBL" id="KAJ7036599.1"/>
    </source>
</evidence>
<gene>
    <name evidence="1" type="ORF">C8F04DRAFT_1095072</name>
</gene>
<reference evidence="1" key="1">
    <citation type="submission" date="2023-03" db="EMBL/GenBank/DDBJ databases">
        <title>Massive genome expansion in bonnet fungi (Mycena s.s.) driven by repeated elements and novel gene families across ecological guilds.</title>
        <authorList>
            <consortium name="Lawrence Berkeley National Laboratory"/>
            <person name="Harder C.B."/>
            <person name="Miyauchi S."/>
            <person name="Viragh M."/>
            <person name="Kuo A."/>
            <person name="Thoen E."/>
            <person name="Andreopoulos B."/>
            <person name="Lu D."/>
            <person name="Skrede I."/>
            <person name="Drula E."/>
            <person name="Henrissat B."/>
            <person name="Morin E."/>
            <person name="Kohler A."/>
            <person name="Barry K."/>
            <person name="LaButti K."/>
            <person name="Morin E."/>
            <person name="Salamov A."/>
            <person name="Lipzen A."/>
            <person name="Mereny Z."/>
            <person name="Hegedus B."/>
            <person name="Baldrian P."/>
            <person name="Stursova M."/>
            <person name="Weitz H."/>
            <person name="Taylor A."/>
            <person name="Grigoriev I.V."/>
            <person name="Nagy L.G."/>
            <person name="Martin F."/>
            <person name="Kauserud H."/>
        </authorList>
    </citation>
    <scope>NUCLEOTIDE SEQUENCE</scope>
    <source>
        <strain evidence="1">CBHHK200</strain>
    </source>
</reference>
<dbReference type="AlphaFoldDB" id="A0AAD6SZM0"/>